<dbReference type="InterPro" id="IPR058881">
    <property type="entry name" value="PglZ_2nd"/>
</dbReference>
<evidence type="ECO:0000259" key="1">
    <source>
        <dbReference type="Pfam" id="PF25861"/>
    </source>
</evidence>
<dbReference type="Pfam" id="PF25862">
    <property type="entry name" value="PglZ_1st"/>
    <property type="match status" value="1"/>
</dbReference>
<feature type="domain" description="Alkaline phosphatase-like protein PglZ second" evidence="1">
    <location>
        <begin position="184"/>
        <end position="321"/>
    </location>
</feature>
<dbReference type="AlphaFoldDB" id="A0A3D4SX21"/>
<reference evidence="4 5" key="1">
    <citation type="journal article" date="2018" name="Nat. Biotechnol.">
        <title>A standardized bacterial taxonomy based on genome phylogeny substantially revises the tree of life.</title>
        <authorList>
            <person name="Parks D.H."/>
            <person name="Chuvochina M."/>
            <person name="Waite D.W."/>
            <person name="Rinke C."/>
            <person name="Skarshewski A."/>
            <person name="Chaumeil P.A."/>
            <person name="Hugenholtz P."/>
        </authorList>
    </citation>
    <scope>NUCLEOTIDE SEQUENCE [LARGE SCALE GENOMIC DNA]</scope>
    <source>
        <strain evidence="4">UBA11247</strain>
    </source>
</reference>
<dbReference type="Pfam" id="PF08665">
    <property type="entry name" value="PglZ"/>
    <property type="match status" value="1"/>
</dbReference>
<name>A0A3D4SX21_9CORY</name>
<evidence type="ECO:0000313" key="5">
    <source>
        <dbReference type="Proteomes" id="UP000261739"/>
    </source>
</evidence>
<dbReference type="Pfam" id="PF25863">
    <property type="entry name" value="PglZ_C"/>
    <property type="match status" value="1"/>
</dbReference>
<dbReference type="InterPro" id="IPR047992">
    <property type="entry name" value="BREX_PglZ"/>
</dbReference>
<dbReference type="RefSeq" id="WP_273051172.1">
    <property type="nucleotide sequence ID" value="NZ_DAITTW010000031.1"/>
</dbReference>
<dbReference type="NCBIfam" id="NF033446">
    <property type="entry name" value="BREX_PglZ_2"/>
    <property type="match status" value="1"/>
</dbReference>
<comment type="caution">
    <text evidence="4">The sequence shown here is derived from an EMBL/GenBank/DDBJ whole genome shotgun (WGS) entry which is preliminary data.</text>
</comment>
<feature type="domain" description="Alkaline phosphatase-like protein PglZ C-terminal" evidence="3">
    <location>
        <begin position="843"/>
        <end position="939"/>
    </location>
</feature>
<evidence type="ECO:0000259" key="3">
    <source>
        <dbReference type="Pfam" id="PF25863"/>
    </source>
</evidence>
<protein>
    <submittedName>
        <fullName evidence="4">BREX-2 system phosphatase PglZ</fullName>
    </submittedName>
</protein>
<feature type="domain" description="Alkaline phosphatase-like protein PglZ N-terminal" evidence="2">
    <location>
        <begin position="21"/>
        <end position="99"/>
    </location>
</feature>
<accession>A0A3D4SX21</accession>
<proteinExistence type="predicted"/>
<evidence type="ECO:0000259" key="2">
    <source>
        <dbReference type="Pfam" id="PF25862"/>
    </source>
</evidence>
<evidence type="ECO:0000313" key="4">
    <source>
        <dbReference type="EMBL" id="HCT13834.1"/>
    </source>
</evidence>
<dbReference type="InterPro" id="IPR058882">
    <property type="entry name" value="PglZ_C"/>
</dbReference>
<sequence length="944" mass="100604">MSTRLRIRQRDIDDKIDYLTAKNYREGILVLHTDQDWDGPAVYTRRSGEQVAVTTVRTPLALRYALVQIRTQEPKVPWHVLLSPLEDADLPADVRDQLAPYHDVQFVDATRSLLSTFSATGVLPRVIATGDIAGTLAFLDACGGTVVPAPAGRLSTDHLAAQLLSSGLDVAGAGIDAFGQFSLADILRWSASPVAAQRWTLFTRDLPESVQTTTLDWLGRALGADAAAALRHLRKHGPTGLLAWGLAAEVLVVDPQATEAEAAARQEATIAFKVTTKTGTPTATELAGWANAAVAAVRQSPDGGHGNGIDPAVRQAEELISSPDQLDAGLLLHRSSVCPGGFAARIDRLAAALAASLSPAATDPRPAYDALDYALAHRDASNASRNRDIAGAEAALRLSQFLRTTGASGQPATTGLASWLHLQRTSRSWADLCVNTAWQGSASPALQQVTRQMAERARQALAAGDRAFAAEASVAGASRDLSGSALLVEDILDRIVAPLLVNDGELHPVLLLVADGMSTAAANHLLTSVQGVYYGRWHNMVTEDETLATALAMYPTVTTKSRTSLLSGRPVTGGQDVETHGLAQWYTATTKGLPGAGTAVLMHKADLALGISDDHATDEVSRQVEDTTSHPLVAAVLNTIDDALDKSDPIDRQWSVTDITHLNVLLQAAARARRTVVLVSDHGHVVDRGLSPRDPRGGNSARWRHATEPVPERGHVVDGEVTVAGDRVLTDDHRAVLAVDEDLHYTARKAGYHGGLTLAEASIPVTVLSQEPEQLIARTAATLPLVDLDDDLRYPDWWELRPDAIPPTKVADDAETDTAPTPEDLGMLFTTSVDFAAPDPATTLFTGLETNPGFVQSVAEARVIPLDASGVAEVLRKIAANNNRMTQAEVNPLLGVSKVRLGGALTELKRIVNFDGVPVFDIDGRDVVLNSEQLIQQFGLRSGR</sequence>
<dbReference type="Pfam" id="PF25861">
    <property type="entry name" value="PglZ_2nd"/>
    <property type="match status" value="1"/>
</dbReference>
<dbReference type="InterPro" id="IPR058880">
    <property type="entry name" value="PglZ_N"/>
</dbReference>
<dbReference type="InterPro" id="IPR017850">
    <property type="entry name" value="Alkaline_phosphatase_core_sf"/>
</dbReference>
<gene>
    <name evidence="4" type="primary">pglZ</name>
    <name evidence="4" type="ORF">DIW82_03310</name>
</gene>
<dbReference type="SUPFAM" id="SSF53649">
    <property type="entry name" value="Alkaline phosphatase-like"/>
    <property type="match status" value="1"/>
</dbReference>
<dbReference type="EMBL" id="DQID01000093">
    <property type="protein sequence ID" value="HCT13834.1"/>
    <property type="molecule type" value="Genomic_DNA"/>
</dbReference>
<dbReference type="Proteomes" id="UP000261739">
    <property type="component" value="Unassembled WGS sequence"/>
</dbReference>
<organism evidence="4 5">
    <name type="scientific">Corynebacterium nuruki</name>
    <dbReference type="NCBI Taxonomy" id="1032851"/>
    <lineage>
        <taxon>Bacteria</taxon>
        <taxon>Bacillati</taxon>
        <taxon>Actinomycetota</taxon>
        <taxon>Actinomycetes</taxon>
        <taxon>Mycobacteriales</taxon>
        <taxon>Corynebacteriaceae</taxon>
        <taxon>Corynebacterium</taxon>
    </lineage>
</organism>